<feature type="domain" description="Ribosomal RNA adenine methylase transferase N-terminal" evidence="9">
    <location>
        <begin position="17"/>
        <end position="191"/>
    </location>
</feature>
<dbReference type="GO" id="GO:0052908">
    <property type="term" value="F:16S rRNA (adenine(1518)-N(6)/adenine(1519)-N(6))-dimethyltransferase activity"/>
    <property type="evidence" value="ECO:0007669"/>
    <property type="project" value="UniProtKB-EC"/>
</dbReference>
<evidence type="ECO:0000256" key="1">
    <source>
        <dbReference type="ARBA" id="ARBA00022490"/>
    </source>
</evidence>
<protein>
    <recommendedName>
        <fullName evidence="7">Ribosomal RNA small subunit methyltransferase A</fullName>
        <ecNumber evidence="7">2.1.1.182</ecNumber>
    </recommendedName>
    <alternativeName>
        <fullName evidence="7">16S rRNA (adenine(1518)-N(6)/adenine(1519)-N(6))-dimethyltransferase</fullName>
    </alternativeName>
    <alternativeName>
        <fullName evidence="7">16S rRNA dimethyladenosine transferase</fullName>
    </alternativeName>
    <alternativeName>
        <fullName evidence="7">16S rRNA dimethylase</fullName>
    </alternativeName>
    <alternativeName>
        <fullName evidence="7">S-adenosylmethionine-6-N', N'-adenosyl(rRNA) dimethyltransferase</fullName>
    </alternativeName>
</protein>
<reference evidence="10 11" key="1">
    <citation type="submission" date="2017-09" db="EMBL/GenBank/DDBJ databases">
        <title>Depth-based differentiation of microbial function through sediment-hosted aquifers and enrichment of novel symbionts in the deep terrestrial subsurface.</title>
        <authorList>
            <person name="Probst A.J."/>
            <person name="Ladd B."/>
            <person name="Jarett J.K."/>
            <person name="Geller-Mcgrath D.E."/>
            <person name="Sieber C.M."/>
            <person name="Emerson J.B."/>
            <person name="Anantharaman K."/>
            <person name="Thomas B.C."/>
            <person name="Malmstrom R."/>
            <person name="Stieglmeier M."/>
            <person name="Klingl A."/>
            <person name="Woyke T."/>
            <person name="Ryan C.M."/>
            <person name="Banfield J.F."/>
        </authorList>
    </citation>
    <scope>NUCLEOTIDE SEQUENCE [LARGE SCALE GENOMIC DNA]</scope>
    <source>
        <strain evidence="10">CG11_big_fil_rev_8_21_14_0_20_46_11</strain>
    </source>
</reference>
<dbReference type="PANTHER" id="PTHR11727:SF7">
    <property type="entry name" value="DIMETHYLADENOSINE TRANSFERASE-RELATED"/>
    <property type="match status" value="1"/>
</dbReference>
<dbReference type="NCBIfam" id="TIGR00755">
    <property type="entry name" value="ksgA"/>
    <property type="match status" value="1"/>
</dbReference>
<dbReference type="InterPro" id="IPR020596">
    <property type="entry name" value="rRNA_Ade_Mease_Trfase_CS"/>
</dbReference>
<dbReference type="SUPFAM" id="SSF53335">
    <property type="entry name" value="S-adenosyl-L-methionine-dependent methyltransferases"/>
    <property type="match status" value="1"/>
</dbReference>
<dbReference type="InterPro" id="IPR029063">
    <property type="entry name" value="SAM-dependent_MTases_sf"/>
</dbReference>
<dbReference type="Gene3D" id="1.10.8.100">
    <property type="entry name" value="Ribosomal RNA adenine dimethylase-like, domain 2"/>
    <property type="match status" value="1"/>
</dbReference>
<feature type="binding site" evidence="7 8">
    <location>
        <position position="12"/>
    </location>
    <ligand>
        <name>S-adenosyl-L-methionine</name>
        <dbReference type="ChEBI" id="CHEBI:59789"/>
    </ligand>
</feature>
<dbReference type="Gene3D" id="3.40.50.150">
    <property type="entry name" value="Vaccinia Virus protein VP39"/>
    <property type="match status" value="1"/>
</dbReference>
<dbReference type="InterPro" id="IPR020598">
    <property type="entry name" value="rRNA_Ade_methylase_Trfase_N"/>
</dbReference>
<dbReference type="InterPro" id="IPR011530">
    <property type="entry name" value="rRNA_adenine_dimethylase"/>
</dbReference>
<dbReference type="GO" id="GO:0005829">
    <property type="term" value="C:cytosol"/>
    <property type="evidence" value="ECO:0007669"/>
    <property type="project" value="TreeGrafter"/>
</dbReference>
<keyword evidence="3 7" id="KW-0489">Methyltransferase</keyword>
<keyword evidence="5 7" id="KW-0949">S-adenosyl-L-methionine</keyword>
<evidence type="ECO:0000256" key="8">
    <source>
        <dbReference type="PROSITE-ProRule" id="PRU01026"/>
    </source>
</evidence>
<feature type="binding site" evidence="7 8">
    <location>
        <position position="86"/>
    </location>
    <ligand>
        <name>S-adenosyl-L-methionine</name>
        <dbReference type="ChEBI" id="CHEBI:59789"/>
    </ligand>
</feature>
<evidence type="ECO:0000256" key="5">
    <source>
        <dbReference type="ARBA" id="ARBA00022691"/>
    </source>
</evidence>
<feature type="binding site" evidence="7 8">
    <location>
        <position position="10"/>
    </location>
    <ligand>
        <name>S-adenosyl-L-methionine</name>
        <dbReference type="ChEBI" id="CHEBI:59789"/>
    </ligand>
</feature>
<dbReference type="EC" id="2.1.1.182" evidence="7"/>
<evidence type="ECO:0000313" key="10">
    <source>
        <dbReference type="EMBL" id="PIQ68861.1"/>
    </source>
</evidence>
<dbReference type="PROSITE" id="PS51689">
    <property type="entry name" value="SAM_RNA_A_N6_MT"/>
    <property type="match status" value="1"/>
</dbReference>
<dbReference type="PANTHER" id="PTHR11727">
    <property type="entry name" value="DIMETHYLADENOSINE TRANSFERASE"/>
    <property type="match status" value="1"/>
</dbReference>
<dbReference type="InterPro" id="IPR023165">
    <property type="entry name" value="rRNA_Ade_diMease-like_C"/>
</dbReference>
<evidence type="ECO:0000313" key="11">
    <source>
        <dbReference type="Proteomes" id="UP000229342"/>
    </source>
</evidence>
<proteinExistence type="inferred from homology"/>
<dbReference type="GO" id="GO:0003723">
    <property type="term" value="F:RNA binding"/>
    <property type="evidence" value="ECO:0007669"/>
    <property type="project" value="UniProtKB-UniRule"/>
</dbReference>
<feature type="binding site" evidence="7 8">
    <location>
        <position position="37"/>
    </location>
    <ligand>
        <name>S-adenosyl-L-methionine</name>
        <dbReference type="ChEBI" id="CHEBI:59789"/>
    </ligand>
</feature>
<keyword evidence="2 7" id="KW-0698">rRNA processing</keyword>
<gene>
    <name evidence="7 10" type="primary">rsmA</name>
    <name evidence="7" type="synonym">ksgA</name>
    <name evidence="10" type="ORF">COV91_01885</name>
</gene>
<keyword evidence="6 7" id="KW-0694">RNA-binding</keyword>
<evidence type="ECO:0000256" key="6">
    <source>
        <dbReference type="ARBA" id="ARBA00022884"/>
    </source>
</evidence>
<comment type="similarity">
    <text evidence="7">Belongs to the class I-like SAM-binding methyltransferase superfamily. rRNA adenine N(6)-methyltransferase family. RsmA subfamily.</text>
</comment>
<dbReference type="HAMAP" id="MF_00607">
    <property type="entry name" value="16SrRNA_methyltr_A"/>
    <property type="match status" value="1"/>
</dbReference>
<comment type="function">
    <text evidence="7">Specifically dimethylates two adjacent adenosines (A1518 and A1519) in the loop of a conserved hairpin near the 3'-end of 16S rRNA in the 30S particle. May play a critical role in biogenesis of 30S subunits.</text>
</comment>
<dbReference type="Pfam" id="PF00398">
    <property type="entry name" value="RrnaAD"/>
    <property type="match status" value="1"/>
</dbReference>
<dbReference type="CDD" id="cd02440">
    <property type="entry name" value="AdoMet_MTases"/>
    <property type="match status" value="1"/>
</dbReference>
<dbReference type="InterPro" id="IPR001737">
    <property type="entry name" value="KsgA/Erm"/>
</dbReference>
<accession>A0A2H0KC82</accession>
<keyword evidence="4 7" id="KW-0808">Transferase</keyword>
<comment type="subcellular location">
    <subcellularLocation>
        <location evidence="7">Cytoplasm</location>
    </subcellularLocation>
</comment>
<dbReference type="EMBL" id="PCVG01000022">
    <property type="protein sequence ID" value="PIQ68861.1"/>
    <property type="molecule type" value="Genomic_DNA"/>
</dbReference>
<name>A0A2H0KC82_9BACT</name>
<evidence type="ECO:0000256" key="3">
    <source>
        <dbReference type="ARBA" id="ARBA00022603"/>
    </source>
</evidence>
<dbReference type="Proteomes" id="UP000229342">
    <property type="component" value="Unassembled WGS sequence"/>
</dbReference>
<dbReference type="PROSITE" id="PS01131">
    <property type="entry name" value="RRNA_A_DIMETH"/>
    <property type="match status" value="1"/>
</dbReference>
<evidence type="ECO:0000259" key="9">
    <source>
        <dbReference type="SMART" id="SM00650"/>
    </source>
</evidence>
<feature type="binding site" evidence="7 8">
    <location>
        <position position="58"/>
    </location>
    <ligand>
        <name>S-adenosyl-L-methionine</name>
        <dbReference type="ChEBI" id="CHEBI:59789"/>
    </ligand>
</feature>
<evidence type="ECO:0000256" key="4">
    <source>
        <dbReference type="ARBA" id="ARBA00022679"/>
    </source>
</evidence>
<feature type="binding site" evidence="7 8">
    <location>
        <position position="107"/>
    </location>
    <ligand>
        <name>S-adenosyl-L-methionine</name>
        <dbReference type="ChEBI" id="CHEBI:59789"/>
    </ligand>
</feature>
<sequence>MLHKKSLGQHFLRDPHILEKIVSGGNLSSTDTVLEVGPGEGTLTELLLAQAGKVIAVEKDDRLIPLLKLRFAGEIAEGRLELIHEDILSFTPSDYKLKAKNYKLIANLPYYITGEFLRKFLQELDCQPSSMILLLQKEVARRIVAMEGRESILSISIKVYGEPHYRDTVKAGSFSPPPSIDSAILSIDHISKRFFETLSEKAFFDVLKKGFSHPRKLLSSNLGIEKDVLASCGIEEKARAETLKIDDWKNLAEHLSHS</sequence>
<evidence type="ECO:0000256" key="7">
    <source>
        <dbReference type="HAMAP-Rule" id="MF_00607"/>
    </source>
</evidence>
<keyword evidence="1 7" id="KW-0963">Cytoplasm</keyword>
<organism evidence="10 11">
    <name type="scientific">Candidatus Taylorbacteria bacterium CG11_big_fil_rev_8_21_14_0_20_46_11</name>
    <dbReference type="NCBI Taxonomy" id="1975025"/>
    <lineage>
        <taxon>Bacteria</taxon>
        <taxon>Candidatus Tayloriibacteriota</taxon>
    </lineage>
</organism>
<comment type="caution">
    <text evidence="10">The sequence shown here is derived from an EMBL/GenBank/DDBJ whole genome shotgun (WGS) entry which is preliminary data.</text>
</comment>
<evidence type="ECO:0000256" key="2">
    <source>
        <dbReference type="ARBA" id="ARBA00022552"/>
    </source>
</evidence>
<comment type="catalytic activity">
    <reaction evidence="7">
        <text>adenosine(1518)/adenosine(1519) in 16S rRNA + 4 S-adenosyl-L-methionine = N(6)-dimethyladenosine(1518)/N(6)-dimethyladenosine(1519) in 16S rRNA + 4 S-adenosyl-L-homocysteine + 4 H(+)</text>
        <dbReference type="Rhea" id="RHEA:19609"/>
        <dbReference type="Rhea" id="RHEA-COMP:10232"/>
        <dbReference type="Rhea" id="RHEA-COMP:10233"/>
        <dbReference type="ChEBI" id="CHEBI:15378"/>
        <dbReference type="ChEBI" id="CHEBI:57856"/>
        <dbReference type="ChEBI" id="CHEBI:59789"/>
        <dbReference type="ChEBI" id="CHEBI:74411"/>
        <dbReference type="ChEBI" id="CHEBI:74493"/>
        <dbReference type="EC" id="2.1.1.182"/>
    </reaction>
</comment>
<dbReference type="SMART" id="SM00650">
    <property type="entry name" value="rADc"/>
    <property type="match status" value="1"/>
</dbReference>
<dbReference type="AlphaFoldDB" id="A0A2H0KC82"/>